<protein>
    <recommendedName>
        <fullName evidence="10">NR LBD domain-containing protein</fullName>
    </recommendedName>
</protein>
<dbReference type="PROSITE" id="PS51843">
    <property type="entry name" value="NR_LBD"/>
    <property type="match status" value="1"/>
</dbReference>
<proteinExistence type="predicted"/>
<dbReference type="GO" id="GO:0030154">
    <property type="term" value="P:cell differentiation"/>
    <property type="evidence" value="ECO:0007669"/>
    <property type="project" value="TreeGrafter"/>
</dbReference>
<comment type="caution">
    <text evidence="11">The sequence shown here is derived from an EMBL/GenBank/DDBJ whole genome shotgun (WGS) entry which is preliminary data.</text>
</comment>
<evidence type="ECO:0000256" key="4">
    <source>
        <dbReference type="ARBA" id="ARBA00023015"/>
    </source>
</evidence>
<dbReference type="EMBL" id="JAIWYP010000001">
    <property type="protein sequence ID" value="KAH3878030.1"/>
    <property type="molecule type" value="Genomic_DNA"/>
</dbReference>
<dbReference type="SUPFAM" id="SSF48508">
    <property type="entry name" value="Nuclear receptor ligand-binding domain"/>
    <property type="match status" value="1"/>
</dbReference>
<evidence type="ECO:0000256" key="1">
    <source>
        <dbReference type="ARBA" id="ARBA00022723"/>
    </source>
</evidence>
<keyword evidence="3" id="KW-0862">Zinc</keyword>
<dbReference type="InterPro" id="IPR000536">
    <property type="entry name" value="Nucl_hrmn_rcpt_lig-bd"/>
</dbReference>
<keyword evidence="9" id="KW-0812">Transmembrane</keyword>
<reference evidence="11" key="2">
    <citation type="submission" date="2020-11" db="EMBL/GenBank/DDBJ databases">
        <authorList>
            <person name="McCartney M.A."/>
            <person name="Auch B."/>
            <person name="Kono T."/>
            <person name="Mallez S."/>
            <person name="Becker A."/>
            <person name="Gohl D.M."/>
            <person name="Silverstein K.A.T."/>
            <person name="Koren S."/>
            <person name="Bechman K.B."/>
            <person name="Herman A."/>
            <person name="Abrahante J.E."/>
            <person name="Garbe J."/>
        </authorList>
    </citation>
    <scope>NUCLEOTIDE SEQUENCE</scope>
    <source>
        <strain evidence="11">Duluth1</strain>
        <tissue evidence="11">Whole animal</tissue>
    </source>
</reference>
<organism evidence="11 12">
    <name type="scientific">Dreissena polymorpha</name>
    <name type="common">Zebra mussel</name>
    <name type="synonym">Mytilus polymorpha</name>
    <dbReference type="NCBI Taxonomy" id="45954"/>
    <lineage>
        <taxon>Eukaryota</taxon>
        <taxon>Metazoa</taxon>
        <taxon>Spiralia</taxon>
        <taxon>Lophotrochozoa</taxon>
        <taxon>Mollusca</taxon>
        <taxon>Bivalvia</taxon>
        <taxon>Autobranchia</taxon>
        <taxon>Heteroconchia</taxon>
        <taxon>Euheterodonta</taxon>
        <taxon>Imparidentia</taxon>
        <taxon>Neoheterodontei</taxon>
        <taxon>Myida</taxon>
        <taxon>Dreissenoidea</taxon>
        <taxon>Dreissenidae</taxon>
        <taxon>Dreissena</taxon>
    </lineage>
</organism>
<evidence type="ECO:0000256" key="8">
    <source>
        <dbReference type="SAM" id="MobiDB-lite"/>
    </source>
</evidence>
<dbReference type="AlphaFoldDB" id="A0A9D4MIN7"/>
<accession>A0A9D4MIN7</accession>
<feature type="transmembrane region" description="Helical" evidence="9">
    <location>
        <begin position="67"/>
        <end position="91"/>
    </location>
</feature>
<keyword evidence="2" id="KW-0863">Zinc-finger</keyword>
<keyword evidence="12" id="KW-1185">Reference proteome</keyword>
<reference evidence="11" key="1">
    <citation type="journal article" date="2019" name="bioRxiv">
        <title>The Genome of the Zebra Mussel, Dreissena polymorpha: A Resource for Invasive Species Research.</title>
        <authorList>
            <person name="McCartney M.A."/>
            <person name="Auch B."/>
            <person name="Kono T."/>
            <person name="Mallez S."/>
            <person name="Zhang Y."/>
            <person name="Obille A."/>
            <person name="Becker A."/>
            <person name="Abrahante J.E."/>
            <person name="Garbe J."/>
            <person name="Badalamenti J.P."/>
            <person name="Herman A."/>
            <person name="Mangelson H."/>
            <person name="Liachko I."/>
            <person name="Sullivan S."/>
            <person name="Sone E.D."/>
            <person name="Koren S."/>
            <person name="Silverstein K.A.T."/>
            <person name="Beckman K.B."/>
            <person name="Gohl D.M."/>
        </authorList>
    </citation>
    <scope>NUCLEOTIDE SEQUENCE</scope>
    <source>
        <strain evidence="11">Duluth1</strain>
        <tissue evidence="11">Whole animal</tissue>
    </source>
</reference>
<dbReference type="PANTHER" id="PTHR24082">
    <property type="entry name" value="NUCLEAR HORMONE RECEPTOR"/>
    <property type="match status" value="1"/>
</dbReference>
<evidence type="ECO:0000313" key="11">
    <source>
        <dbReference type="EMBL" id="KAH3878030.1"/>
    </source>
</evidence>
<keyword evidence="9" id="KW-0472">Membrane</keyword>
<keyword evidence="5" id="KW-0238">DNA-binding</keyword>
<dbReference type="PANTHER" id="PTHR24082:SF283">
    <property type="entry name" value="NUCLEAR HORMONE RECEPTOR HR96"/>
    <property type="match status" value="1"/>
</dbReference>
<dbReference type="Gene3D" id="1.10.565.10">
    <property type="entry name" value="Retinoid X Receptor"/>
    <property type="match status" value="1"/>
</dbReference>
<evidence type="ECO:0000259" key="10">
    <source>
        <dbReference type="PROSITE" id="PS51843"/>
    </source>
</evidence>
<evidence type="ECO:0000256" key="6">
    <source>
        <dbReference type="ARBA" id="ARBA00023163"/>
    </source>
</evidence>
<keyword evidence="7" id="KW-0675">Receptor</keyword>
<feature type="region of interest" description="Disordered" evidence="8">
    <location>
        <begin position="22"/>
        <end position="42"/>
    </location>
</feature>
<feature type="compositionally biased region" description="Polar residues" evidence="8">
    <location>
        <begin position="29"/>
        <end position="42"/>
    </location>
</feature>
<evidence type="ECO:0000256" key="3">
    <source>
        <dbReference type="ARBA" id="ARBA00022833"/>
    </source>
</evidence>
<keyword evidence="6" id="KW-0804">Transcription</keyword>
<dbReference type="GO" id="GO:0004879">
    <property type="term" value="F:nuclear receptor activity"/>
    <property type="evidence" value="ECO:0007669"/>
    <property type="project" value="TreeGrafter"/>
</dbReference>
<dbReference type="InterPro" id="IPR050234">
    <property type="entry name" value="Nuclear_hormone_rcpt_NR1"/>
</dbReference>
<sequence>MLRKAAMSGASFEQLSQMARGGGALAAGSPQSASNQPTAGPSNTISSDILKFGNSETKSMFLTYSKFIRSLMGTIYGDLIVLKFLIMLSLFSPDRQGVKNRDLVESYQQIYAETLRKYLDVRFVNEKNIFARCIMKLTDLRNVNEVHTKMLLKMHVEDIEPLLVEIFDLPQ</sequence>
<dbReference type="GO" id="GO:0000122">
    <property type="term" value="P:negative regulation of transcription by RNA polymerase II"/>
    <property type="evidence" value="ECO:0007669"/>
    <property type="project" value="TreeGrafter"/>
</dbReference>
<evidence type="ECO:0000256" key="7">
    <source>
        <dbReference type="ARBA" id="ARBA00023170"/>
    </source>
</evidence>
<keyword evidence="1" id="KW-0479">Metal-binding</keyword>
<evidence type="ECO:0000313" key="12">
    <source>
        <dbReference type="Proteomes" id="UP000828390"/>
    </source>
</evidence>
<dbReference type="Proteomes" id="UP000828390">
    <property type="component" value="Unassembled WGS sequence"/>
</dbReference>
<feature type="domain" description="NR LBD" evidence="10">
    <location>
        <begin position="1"/>
        <end position="171"/>
    </location>
</feature>
<keyword evidence="4" id="KW-0805">Transcription regulation</keyword>
<dbReference type="GO" id="GO:0000978">
    <property type="term" value="F:RNA polymerase II cis-regulatory region sequence-specific DNA binding"/>
    <property type="evidence" value="ECO:0007669"/>
    <property type="project" value="TreeGrafter"/>
</dbReference>
<evidence type="ECO:0000256" key="5">
    <source>
        <dbReference type="ARBA" id="ARBA00023125"/>
    </source>
</evidence>
<dbReference type="GO" id="GO:0008270">
    <property type="term" value="F:zinc ion binding"/>
    <property type="evidence" value="ECO:0007669"/>
    <property type="project" value="UniProtKB-KW"/>
</dbReference>
<name>A0A9D4MIN7_DREPO</name>
<gene>
    <name evidence="11" type="ORF">DPMN_001910</name>
</gene>
<keyword evidence="9" id="KW-1133">Transmembrane helix</keyword>
<evidence type="ECO:0000256" key="2">
    <source>
        <dbReference type="ARBA" id="ARBA00022771"/>
    </source>
</evidence>
<evidence type="ECO:0000256" key="9">
    <source>
        <dbReference type="SAM" id="Phobius"/>
    </source>
</evidence>
<dbReference type="GO" id="GO:0045944">
    <property type="term" value="P:positive regulation of transcription by RNA polymerase II"/>
    <property type="evidence" value="ECO:0007669"/>
    <property type="project" value="TreeGrafter"/>
</dbReference>
<dbReference type="InterPro" id="IPR035500">
    <property type="entry name" value="NHR-like_dom_sf"/>
</dbReference>